<name>A0ABR0JJU3_9EURO</name>
<keyword evidence="3" id="KW-1185">Reference proteome</keyword>
<accession>A0ABR0JJU3</accession>
<comment type="caution">
    <text evidence="2">The sequence shown here is derived from an EMBL/GenBank/DDBJ whole genome shotgun (WGS) entry which is preliminary data.</text>
</comment>
<organism evidence="2 3">
    <name type="scientific">Exophiala sideris</name>
    <dbReference type="NCBI Taxonomy" id="1016849"/>
    <lineage>
        <taxon>Eukaryota</taxon>
        <taxon>Fungi</taxon>
        <taxon>Dikarya</taxon>
        <taxon>Ascomycota</taxon>
        <taxon>Pezizomycotina</taxon>
        <taxon>Eurotiomycetes</taxon>
        <taxon>Chaetothyriomycetidae</taxon>
        <taxon>Chaetothyriales</taxon>
        <taxon>Herpotrichiellaceae</taxon>
        <taxon>Exophiala</taxon>
    </lineage>
</organism>
<dbReference type="InterPro" id="IPR032710">
    <property type="entry name" value="NTF2-like_dom_sf"/>
</dbReference>
<dbReference type="Gene3D" id="3.10.450.50">
    <property type="match status" value="1"/>
</dbReference>
<evidence type="ECO:0000313" key="3">
    <source>
        <dbReference type="Proteomes" id="UP001345691"/>
    </source>
</evidence>
<protein>
    <recommendedName>
        <fullName evidence="1">SnoaL-like domain-containing protein</fullName>
    </recommendedName>
</protein>
<dbReference type="InterPro" id="IPR037401">
    <property type="entry name" value="SnoaL-like"/>
</dbReference>
<proteinExistence type="predicted"/>
<evidence type="ECO:0000259" key="1">
    <source>
        <dbReference type="Pfam" id="PF13577"/>
    </source>
</evidence>
<gene>
    <name evidence="2" type="ORF">LTR69_003248</name>
</gene>
<dbReference type="Pfam" id="PF13577">
    <property type="entry name" value="SnoaL_4"/>
    <property type="match status" value="1"/>
</dbReference>
<dbReference type="EMBL" id="JAVRRF010000005">
    <property type="protein sequence ID" value="KAK5065699.1"/>
    <property type="molecule type" value="Genomic_DNA"/>
</dbReference>
<dbReference type="Proteomes" id="UP001345691">
    <property type="component" value="Unassembled WGS sequence"/>
</dbReference>
<feature type="domain" description="SnoaL-like" evidence="1">
    <location>
        <begin position="10"/>
        <end position="137"/>
    </location>
</feature>
<dbReference type="SUPFAM" id="SSF54427">
    <property type="entry name" value="NTF2-like"/>
    <property type="match status" value="1"/>
</dbReference>
<evidence type="ECO:0000313" key="2">
    <source>
        <dbReference type="EMBL" id="KAK5065699.1"/>
    </source>
</evidence>
<reference evidence="2 3" key="1">
    <citation type="submission" date="2023-08" db="EMBL/GenBank/DDBJ databases">
        <title>Black Yeasts Isolated from many extreme environments.</title>
        <authorList>
            <person name="Coleine C."/>
            <person name="Stajich J.E."/>
            <person name="Selbmann L."/>
        </authorList>
    </citation>
    <scope>NUCLEOTIDE SEQUENCE [LARGE SCALE GENOMIC DNA]</scope>
    <source>
        <strain evidence="2 3">CCFEE 6328</strain>
    </source>
</reference>
<sequence>MSPSAAEVQSIADERSIRNLVARFANATAPVNYDAFAQLWLPSEEIQATWSLSEPFAMSASGVTDIVAMLDKLLAERDFFVQMVHSGVVTLDGDRATGRWICHEVAKGPGETYYNNYAVYEDWYRKLDEKWYFARRDYKYMFLDSTPFNGSSCPLSRIVDLESSRTLKARLFWENVFPIINDRQVFANAEDDVVNINEGTLIRLNLFEIEWVFVGSLHVFVPVTPVSEHGR</sequence>